<organism evidence="1 2">
    <name type="scientific">Posidoniimonas corsicana</name>
    <dbReference type="NCBI Taxonomy" id="1938618"/>
    <lineage>
        <taxon>Bacteria</taxon>
        <taxon>Pseudomonadati</taxon>
        <taxon>Planctomycetota</taxon>
        <taxon>Planctomycetia</taxon>
        <taxon>Pirellulales</taxon>
        <taxon>Lacipirellulaceae</taxon>
        <taxon>Posidoniimonas</taxon>
    </lineage>
</organism>
<dbReference type="AlphaFoldDB" id="A0A5C5VBW3"/>
<dbReference type="Proteomes" id="UP000316714">
    <property type="component" value="Unassembled WGS sequence"/>
</dbReference>
<comment type="caution">
    <text evidence="1">The sequence shown here is derived from an EMBL/GenBank/DDBJ whole genome shotgun (WGS) entry which is preliminary data.</text>
</comment>
<dbReference type="EMBL" id="SIHJ01000001">
    <property type="protein sequence ID" value="TWT35212.1"/>
    <property type="molecule type" value="Genomic_DNA"/>
</dbReference>
<accession>A0A5C5VBW3</accession>
<protein>
    <submittedName>
        <fullName evidence="1">Uncharacterized protein</fullName>
    </submittedName>
</protein>
<name>A0A5C5VBW3_9BACT</name>
<proteinExistence type="predicted"/>
<reference evidence="1 2" key="1">
    <citation type="submission" date="2019-02" db="EMBL/GenBank/DDBJ databases">
        <title>Deep-cultivation of Planctomycetes and their phenomic and genomic characterization uncovers novel biology.</title>
        <authorList>
            <person name="Wiegand S."/>
            <person name="Jogler M."/>
            <person name="Boedeker C."/>
            <person name="Pinto D."/>
            <person name="Vollmers J."/>
            <person name="Rivas-Marin E."/>
            <person name="Kohn T."/>
            <person name="Peeters S.H."/>
            <person name="Heuer A."/>
            <person name="Rast P."/>
            <person name="Oberbeckmann S."/>
            <person name="Bunk B."/>
            <person name="Jeske O."/>
            <person name="Meyerdierks A."/>
            <person name="Storesund J.E."/>
            <person name="Kallscheuer N."/>
            <person name="Luecker S."/>
            <person name="Lage O.M."/>
            <person name="Pohl T."/>
            <person name="Merkel B.J."/>
            <person name="Hornburger P."/>
            <person name="Mueller R.-W."/>
            <person name="Bruemmer F."/>
            <person name="Labrenz M."/>
            <person name="Spormann A.M."/>
            <person name="Op Den Camp H."/>
            <person name="Overmann J."/>
            <person name="Amann R."/>
            <person name="Jetten M.S.M."/>
            <person name="Mascher T."/>
            <person name="Medema M.H."/>
            <person name="Devos D.P."/>
            <person name="Kaster A.-K."/>
            <person name="Ovreas L."/>
            <person name="Rohde M."/>
            <person name="Galperin M.Y."/>
            <person name="Jogler C."/>
        </authorList>
    </citation>
    <scope>NUCLEOTIDE SEQUENCE [LARGE SCALE GENOMIC DNA]</scope>
    <source>
        <strain evidence="1 2">KOR34</strain>
    </source>
</reference>
<sequence>MKQVLDFMKGVVGSVIGFAGNAIGSVFSPGGDSPKIGGTHAEAMFRAGFKELTQILPATAESVQPVEEIGLAGNALPQEVYQDRHEVEPNINQNLEMQM</sequence>
<evidence type="ECO:0000313" key="1">
    <source>
        <dbReference type="EMBL" id="TWT35212.1"/>
    </source>
</evidence>
<evidence type="ECO:0000313" key="2">
    <source>
        <dbReference type="Proteomes" id="UP000316714"/>
    </source>
</evidence>
<keyword evidence="2" id="KW-1185">Reference proteome</keyword>
<gene>
    <name evidence="1" type="ORF">KOR34_01000</name>
</gene>
<dbReference type="OrthoDB" id="291524at2"/>
<dbReference type="RefSeq" id="WP_146561208.1">
    <property type="nucleotide sequence ID" value="NZ_SIHJ01000001.1"/>
</dbReference>